<dbReference type="InterPro" id="IPR058419">
    <property type="entry name" value="DUF8106"/>
</dbReference>
<dbReference type="Pfam" id="PF26408">
    <property type="entry name" value="DUF8106"/>
    <property type="match status" value="1"/>
</dbReference>
<dbReference type="Proteomes" id="UP000011867">
    <property type="component" value="Chromosome"/>
</dbReference>
<feature type="domain" description="DUF8106" evidence="1">
    <location>
        <begin position="14"/>
        <end position="56"/>
    </location>
</feature>
<dbReference type="HOGENOM" id="CLU_2406257_0_0_2"/>
<dbReference type="eggNOG" id="arCOG07555">
    <property type="taxonomic scope" value="Archaea"/>
</dbReference>
<proteinExistence type="predicted"/>
<keyword evidence="3" id="KW-1185">Reference proteome</keyword>
<evidence type="ECO:0000313" key="3">
    <source>
        <dbReference type="Proteomes" id="UP000011867"/>
    </source>
</evidence>
<accession>M1Y591</accession>
<evidence type="ECO:0000313" key="2">
    <source>
        <dbReference type="EMBL" id="CCQ37723.1"/>
    </source>
</evidence>
<dbReference type="SUPFAM" id="SSF161187">
    <property type="entry name" value="YfgJ-like"/>
    <property type="match status" value="1"/>
</dbReference>
<sequence length="90" mass="10483">MEEHSRESERDVPSKPTLFCPDCGHRSRSDGDWRVVKSCRDTRYLCPGCGAELTVRPEFPSRSGNRPVVAWRPWDGLRVWLRLWRKTTPA</sequence>
<evidence type="ECO:0000259" key="1">
    <source>
        <dbReference type="Pfam" id="PF26408"/>
    </source>
</evidence>
<organism evidence="2 3">
    <name type="scientific">Natronomonas moolapensis (strain DSM 18674 / CECT 7526 / JCM 14361 / 8.8.11)</name>
    <dbReference type="NCBI Taxonomy" id="268739"/>
    <lineage>
        <taxon>Archaea</taxon>
        <taxon>Methanobacteriati</taxon>
        <taxon>Methanobacteriota</taxon>
        <taxon>Stenosarchaea group</taxon>
        <taxon>Halobacteria</taxon>
        <taxon>Halobacteriales</taxon>
        <taxon>Natronomonadaceae</taxon>
        <taxon>Natronomonas</taxon>
    </lineage>
</organism>
<name>M1Y591_NATM8</name>
<dbReference type="EMBL" id="HF582854">
    <property type="protein sequence ID" value="CCQ37723.1"/>
    <property type="molecule type" value="Genomic_DNA"/>
</dbReference>
<gene>
    <name evidence="2" type="ordered locus">Nmlp_3603</name>
</gene>
<dbReference type="KEGG" id="nmo:Nmlp_3603"/>
<protein>
    <submittedName>
        <fullName evidence="2">Small CPxCG-related zinc finger protein</fullName>
    </submittedName>
</protein>
<dbReference type="AlphaFoldDB" id="M1Y591"/>
<reference evidence="2 3" key="1">
    <citation type="journal article" date="2013" name="Genome Announc.">
        <title>Genome of the haloarchaeon Natronomonas moolapensis, a neutrophilic member of a previously haloalkaliphilic genus.</title>
        <authorList>
            <person name="Dyall-Smith M.L."/>
            <person name="Pfeiffer F."/>
            <person name="Oberwinkler T."/>
            <person name="Klee K."/>
            <person name="Rampp M."/>
            <person name="Palm P."/>
            <person name="Gross K."/>
            <person name="Schuster S.C."/>
            <person name="Oesterhelt D."/>
        </authorList>
    </citation>
    <scope>NUCLEOTIDE SEQUENCE [LARGE SCALE GENOMIC DNA]</scope>
    <source>
        <strain evidence="3">DSM 18674 / JCM 14361 / 8.8.11</strain>
    </source>
</reference>